<reference evidence="2 3" key="1">
    <citation type="journal article" date="2019" name="Sci. Rep.">
        <title>Orb-weaving spider Araneus ventricosus genome elucidates the spidroin gene catalogue.</title>
        <authorList>
            <person name="Kono N."/>
            <person name="Nakamura H."/>
            <person name="Ohtoshi R."/>
            <person name="Moran D.A.P."/>
            <person name="Shinohara A."/>
            <person name="Yoshida Y."/>
            <person name="Fujiwara M."/>
            <person name="Mori M."/>
            <person name="Tomita M."/>
            <person name="Arakawa K."/>
        </authorList>
    </citation>
    <scope>NUCLEOTIDE SEQUENCE [LARGE SCALE GENOMIC DNA]</scope>
</reference>
<dbReference type="AlphaFoldDB" id="A0A4Y2DAS2"/>
<evidence type="ECO:0000259" key="1">
    <source>
        <dbReference type="Pfam" id="PF14214"/>
    </source>
</evidence>
<gene>
    <name evidence="2" type="ORF">AVEN_101858_1</name>
</gene>
<feature type="domain" description="Helitron helicase-like" evidence="1">
    <location>
        <begin position="66"/>
        <end position="145"/>
    </location>
</feature>
<name>A0A4Y2DAS2_ARAVE</name>
<proteinExistence type="predicted"/>
<evidence type="ECO:0000313" key="2">
    <source>
        <dbReference type="EMBL" id="GBM12984.1"/>
    </source>
</evidence>
<dbReference type="Pfam" id="PF14214">
    <property type="entry name" value="Helitron_like_N"/>
    <property type="match status" value="1"/>
</dbReference>
<dbReference type="InterPro" id="IPR025476">
    <property type="entry name" value="Helitron_helicase-like"/>
</dbReference>
<accession>A0A4Y2DAS2</accession>
<protein>
    <recommendedName>
        <fullName evidence="1">Helitron helicase-like domain-containing protein</fullName>
    </recommendedName>
</protein>
<evidence type="ECO:0000313" key="3">
    <source>
        <dbReference type="Proteomes" id="UP000499080"/>
    </source>
</evidence>
<dbReference type="Proteomes" id="UP000499080">
    <property type="component" value="Unassembled WGS sequence"/>
</dbReference>
<sequence length="146" mass="16386">MVFFNNDGEPPFGRDIRVNPVNPENPHMLFININILIPSLDPMTYPLLMVKLDGNQIGVVKLTREHSQIAEETRQQHLRTELYKGLADHLQNADANTGVKGGIPDILPLSFEGPPKNMRERCADAMSIFAKYGPPDIFIIFTSNSK</sequence>
<dbReference type="EMBL" id="BGPR01000322">
    <property type="protein sequence ID" value="GBM12984.1"/>
    <property type="molecule type" value="Genomic_DNA"/>
</dbReference>
<dbReference type="OrthoDB" id="7692063at2759"/>
<keyword evidence="3" id="KW-1185">Reference proteome</keyword>
<comment type="caution">
    <text evidence="2">The sequence shown here is derived from an EMBL/GenBank/DDBJ whole genome shotgun (WGS) entry which is preliminary data.</text>
</comment>
<organism evidence="2 3">
    <name type="scientific">Araneus ventricosus</name>
    <name type="common">Orbweaver spider</name>
    <name type="synonym">Epeira ventricosa</name>
    <dbReference type="NCBI Taxonomy" id="182803"/>
    <lineage>
        <taxon>Eukaryota</taxon>
        <taxon>Metazoa</taxon>
        <taxon>Ecdysozoa</taxon>
        <taxon>Arthropoda</taxon>
        <taxon>Chelicerata</taxon>
        <taxon>Arachnida</taxon>
        <taxon>Araneae</taxon>
        <taxon>Araneomorphae</taxon>
        <taxon>Entelegynae</taxon>
        <taxon>Araneoidea</taxon>
        <taxon>Araneidae</taxon>
        <taxon>Araneus</taxon>
    </lineage>
</organism>